<reference evidence="2" key="1">
    <citation type="journal article" date="2019" name="Int. J. Syst. Evol. Microbiol.">
        <title>The Global Catalogue of Microorganisms (GCM) 10K type strain sequencing project: providing services to taxonomists for standard genome sequencing and annotation.</title>
        <authorList>
            <consortium name="The Broad Institute Genomics Platform"/>
            <consortium name="The Broad Institute Genome Sequencing Center for Infectious Disease"/>
            <person name="Wu L."/>
            <person name="Ma J."/>
        </authorList>
    </citation>
    <scope>NUCLEOTIDE SEQUENCE [LARGE SCALE GENOMIC DNA]</scope>
    <source>
        <strain evidence="2">NBRC 108565</strain>
    </source>
</reference>
<accession>A0ABM8G4Z0</accession>
<evidence type="ECO:0000313" key="1">
    <source>
        <dbReference type="EMBL" id="BDZ43154.1"/>
    </source>
</evidence>
<proteinExistence type="predicted"/>
<dbReference type="Proteomes" id="UP001321475">
    <property type="component" value="Chromosome"/>
</dbReference>
<organism evidence="1 2">
    <name type="scientific">Paraoerskovia sediminicola</name>
    <dbReference type="NCBI Taxonomy" id="1138587"/>
    <lineage>
        <taxon>Bacteria</taxon>
        <taxon>Bacillati</taxon>
        <taxon>Actinomycetota</taxon>
        <taxon>Actinomycetes</taxon>
        <taxon>Micrococcales</taxon>
        <taxon>Cellulomonadaceae</taxon>
        <taxon>Paraoerskovia</taxon>
    </lineage>
</organism>
<evidence type="ECO:0000313" key="2">
    <source>
        <dbReference type="Proteomes" id="UP001321475"/>
    </source>
</evidence>
<protein>
    <recommendedName>
        <fullName evidence="3">Apea-like HEPN domain-containing protein</fullName>
    </recommendedName>
</protein>
<gene>
    <name evidence="1" type="ORF">GCM10025865_24530</name>
</gene>
<evidence type="ECO:0008006" key="3">
    <source>
        <dbReference type="Google" id="ProtNLM"/>
    </source>
</evidence>
<keyword evidence="2" id="KW-1185">Reference proteome</keyword>
<name>A0ABM8G4Z0_9CELL</name>
<dbReference type="EMBL" id="AP027729">
    <property type="protein sequence ID" value="BDZ43154.1"/>
    <property type="molecule type" value="Genomic_DNA"/>
</dbReference>
<sequence>MRLSALLSKAPENAEKQVERFLGGIDEGSGEPIVITAGYHDMISVGVVGINFNCGKCQDQSTFVSTGDLSCLVVDDRRVSIDAYLRCPRCGVGVEAWFLLTFRDDLGVHAPAPTVRLERYVDNRRGEVRRAGQQAGAGEFDELLECAQVAHEHRLGRGALAYLRIIFETLTKQVASETGIELVDGNGRRKTFKSLLREVDESHRIIPSAFSKDRYRLYSELSEVVHGNVNEEVALEKYQHCASLVRGVIENVSRNHEMKKATEALGWGEGDVA</sequence>